<proteinExistence type="predicted"/>
<reference evidence="1 2" key="2">
    <citation type="journal article" date="2022" name="Mol. Ecol. Resour.">
        <title>The genomes of chicory, endive, great burdock and yacon provide insights into Asteraceae paleo-polyploidization history and plant inulin production.</title>
        <authorList>
            <person name="Fan W."/>
            <person name="Wang S."/>
            <person name="Wang H."/>
            <person name="Wang A."/>
            <person name="Jiang F."/>
            <person name="Liu H."/>
            <person name="Zhao H."/>
            <person name="Xu D."/>
            <person name="Zhang Y."/>
        </authorList>
    </citation>
    <scope>NUCLEOTIDE SEQUENCE [LARGE SCALE GENOMIC DNA]</scope>
    <source>
        <strain evidence="2">cv. Yunnan</strain>
        <tissue evidence="1">Leaves</tissue>
    </source>
</reference>
<reference evidence="2" key="1">
    <citation type="journal article" date="2022" name="Mol. Ecol. Resour.">
        <title>The genomes of chicory, endive, great burdock and yacon provide insights into Asteraceae palaeo-polyploidization history and plant inulin production.</title>
        <authorList>
            <person name="Fan W."/>
            <person name="Wang S."/>
            <person name="Wang H."/>
            <person name="Wang A."/>
            <person name="Jiang F."/>
            <person name="Liu H."/>
            <person name="Zhao H."/>
            <person name="Xu D."/>
            <person name="Zhang Y."/>
        </authorList>
    </citation>
    <scope>NUCLEOTIDE SEQUENCE [LARGE SCALE GENOMIC DNA]</scope>
    <source>
        <strain evidence="2">cv. Yunnan</strain>
    </source>
</reference>
<evidence type="ECO:0000313" key="1">
    <source>
        <dbReference type="EMBL" id="KAI3800393.1"/>
    </source>
</evidence>
<organism evidence="1 2">
    <name type="scientific">Smallanthus sonchifolius</name>
    <dbReference type="NCBI Taxonomy" id="185202"/>
    <lineage>
        <taxon>Eukaryota</taxon>
        <taxon>Viridiplantae</taxon>
        <taxon>Streptophyta</taxon>
        <taxon>Embryophyta</taxon>
        <taxon>Tracheophyta</taxon>
        <taxon>Spermatophyta</taxon>
        <taxon>Magnoliopsida</taxon>
        <taxon>eudicotyledons</taxon>
        <taxon>Gunneridae</taxon>
        <taxon>Pentapetalae</taxon>
        <taxon>asterids</taxon>
        <taxon>campanulids</taxon>
        <taxon>Asterales</taxon>
        <taxon>Asteraceae</taxon>
        <taxon>Asteroideae</taxon>
        <taxon>Heliantheae alliance</taxon>
        <taxon>Millerieae</taxon>
        <taxon>Smallanthus</taxon>
    </lineage>
</organism>
<evidence type="ECO:0000313" key="2">
    <source>
        <dbReference type="Proteomes" id="UP001056120"/>
    </source>
</evidence>
<gene>
    <name evidence="1" type="ORF">L1987_28483</name>
</gene>
<protein>
    <submittedName>
        <fullName evidence="1">Uncharacterized protein</fullName>
    </submittedName>
</protein>
<dbReference type="Proteomes" id="UP001056120">
    <property type="component" value="Linkage Group LG10"/>
</dbReference>
<accession>A0ACB9HWQ5</accession>
<keyword evidence="2" id="KW-1185">Reference proteome</keyword>
<name>A0ACB9HWQ5_9ASTR</name>
<sequence length="496" mass="54408">MTGEEDGAPPPTPKKFKMESEEESTKDEDHSEEESKGTEDDEEDGPPSSPPLLAMIDFPPPSTLPPTPPLPSSPTDLDMEQQDSDEDDGPPPGWDNRYQLQEQQAEQLVTLAATSTISSVIQTEDGRQDAHNEEGEPRSQAHPSLPAEVAPSVEEQDSEDDGPPPGWDSKCHPEPKLQETPQSDMKMEDVLQDAKNEEGQPTPEVPSVDREDSGDEGPPPGWDSECQPESEVQKTPQSDSSDIKTDYVQQDARNENSPQSQSQSRSSPAPELVPSDINVEEQDSEDDGPPPGWDSKCQLESTLQMTCPTTPPSDFKIEEDKDALDNVVSPPGWGSTPQQQSHVHSSLPSPIVQSGTGQESINIKTIEESLQPPSRQQSIIPAKPQISVPKPPKTMNYPEMGQMVCGSCRHLLSYPRGARYVECACCLEENYVLEEHEVGQVVCGGCNVLLMYPHGAPKVRCANCRTETEIGDQNRRPSLSVHKRRARQHLKRVQAG</sequence>
<comment type="caution">
    <text evidence="1">The sequence shown here is derived from an EMBL/GenBank/DDBJ whole genome shotgun (WGS) entry which is preliminary data.</text>
</comment>
<dbReference type="EMBL" id="CM042027">
    <property type="protein sequence ID" value="KAI3800393.1"/>
    <property type="molecule type" value="Genomic_DNA"/>
</dbReference>